<keyword evidence="1" id="KW-0472">Membrane</keyword>
<keyword evidence="1" id="KW-0812">Transmembrane</keyword>
<feature type="transmembrane region" description="Helical" evidence="1">
    <location>
        <begin position="13"/>
        <end position="33"/>
    </location>
</feature>
<keyword evidence="3" id="KW-1185">Reference proteome</keyword>
<dbReference type="RefSeq" id="WP_171470554.1">
    <property type="nucleotide sequence ID" value="NZ_CP053452.2"/>
</dbReference>
<feature type="transmembrane region" description="Helical" evidence="1">
    <location>
        <begin position="98"/>
        <end position="119"/>
    </location>
</feature>
<reference evidence="3" key="1">
    <citation type="submission" date="2020-05" db="EMBL/GenBank/DDBJ databases">
        <title>Frigoriglobus tundricola gen. nov., sp. nov., a psychrotolerant cellulolytic planctomycete of the family Gemmataceae with two divergent copies of 16S rRNA gene.</title>
        <authorList>
            <person name="Kulichevskaya I.S."/>
            <person name="Ivanova A.A."/>
            <person name="Naumoff D.G."/>
            <person name="Beletsky A.V."/>
            <person name="Rijpstra W.I.C."/>
            <person name="Sinninghe Damste J.S."/>
            <person name="Mardanov A.V."/>
            <person name="Ravin N.V."/>
            <person name="Dedysh S.N."/>
        </authorList>
    </citation>
    <scope>NUCLEOTIDE SEQUENCE [LARGE SCALE GENOMIC DNA]</scope>
    <source>
        <strain evidence="3">PL17</strain>
    </source>
</reference>
<feature type="transmembrane region" description="Helical" evidence="1">
    <location>
        <begin position="134"/>
        <end position="159"/>
    </location>
</feature>
<evidence type="ECO:0000313" key="3">
    <source>
        <dbReference type="Proteomes" id="UP000503447"/>
    </source>
</evidence>
<organism evidence="2 3">
    <name type="scientific">Frigoriglobus tundricola</name>
    <dbReference type="NCBI Taxonomy" id="2774151"/>
    <lineage>
        <taxon>Bacteria</taxon>
        <taxon>Pseudomonadati</taxon>
        <taxon>Planctomycetota</taxon>
        <taxon>Planctomycetia</taxon>
        <taxon>Gemmatales</taxon>
        <taxon>Gemmataceae</taxon>
        <taxon>Frigoriglobus</taxon>
    </lineage>
</organism>
<dbReference type="Proteomes" id="UP000503447">
    <property type="component" value="Chromosome"/>
</dbReference>
<accession>A0A6M5YLY0</accession>
<keyword evidence="1" id="KW-1133">Transmembrane helix</keyword>
<dbReference type="KEGG" id="ftj:FTUN_2115"/>
<protein>
    <submittedName>
        <fullName evidence="2">Uncharacterized protein</fullName>
    </submittedName>
</protein>
<dbReference type="EMBL" id="CP053452">
    <property type="protein sequence ID" value="QJW94594.1"/>
    <property type="molecule type" value="Genomic_DNA"/>
</dbReference>
<sequence length="168" mass="17979">MVTGSTRTAPVHFMSWAGIVMAVLAGVLGLYGAMHAEKHLAGSPLREARGSSGLPAQPGPWYERLWVRGETSVFGARVDAKVLALTERSKFANYSLHVVAYVFPFWLGLAAALTGGWAMKAVQQSDGKYVGNTLAVFSMLIGGLAAVLAGCMMVSLYLWPRLPSLYTT</sequence>
<gene>
    <name evidence="2" type="ORF">FTUN_2115</name>
</gene>
<proteinExistence type="predicted"/>
<evidence type="ECO:0000313" key="2">
    <source>
        <dbReference type="EMBL" id="QJW94594.1"/>
    </source>
</evidence>
<name>A0A6M5YLY0_9BACT</name>
<dbReference type="AlphaFoldDB" id="A0A6M5YLY0"/>
<evidence type="ECO:0000256" key="1">
    <source>
        <dbReference type="SAM" id="Phobius"/>
    </source>
</evidence>